<evidence type="ECO:0000313" key="4">
    <source>
        <dbReference type="EMBL" id="KIO24446.1"/>
    </source>
</evidence>
<reference evidence="4 5" key="1">
    <citation type="submission" date="2014-04" db="EMBL/GenBank/DDBJ databases">
        <authorList>
            <consortium name="DOE Joint Genome Institute"/>
            <person name="Kuo A."/>
            <person name="Girlanda M."/>
            <person name="Perotto S."/>
            <person name="Kohler A."/>
            <person name="Nagy L.G."/>
            <person name="Floudas D."/>
            <person name="Copeland A."/>
            <person name="Barry K.W."/>
            <person name="Cichocki N."/>
            <person name="Veneault-Fourrey C."/>
            <person name="LaButti K."/>
            <person name="Lindquist E.A."/>
            <person name="Lipzen A."/>
            <person name="Lundell T."/>
            <person name="Morin E."/>
            <person name="Murat C."/>
            <person name="Sun H."/>
            <person name="Tunlid A."/>
            <person name="Henrissat B."/>
            <person name="Grigoriev I.V."/>
            <person name="Hibbett D.S."/>
            <person name="Martin F."/>
            <person name="Nordberg H.P."/>
            <person name="Cantor M.N."/>
            <person name="Hua S.X."/>
        </authorList>
    </citation>
    <scope>NUCLEOTIDE SEQUENCE [LARGE SCALE GENOMIC DNA]</scope>
    <source>
        <strain evidence="4 5">MUT 4182</strain>
    </source>
</reference>
<dbReference type="Pfam" id="PF07714">
    <property type="entry name" value="PK_Tyr_Ser-Thr"/>
    <property type="match status" value="1"/>
</dbReference>
<proteinExistence type="predicted"/>
<dbReference type="PANTHER" id="PTHR27001:SF931">
    <property type="entry name" value="OS11G0664100 PROTEIN"/>
    <property type="match status" value="1"/>
</dbReference>
<sequence length="176" mass="19341">QRLARELKVWAAAKHSNILPLVGFHLDVALNNAWLISPYEPNGNIATYLSSTQPDLTRRTALAADTAKGLAYLHSLSPPICHGDIKAANVLVNREFKAVLCDFGLSQMVQDDECGLTTSKGLKGSTRYLSPEIVKDESPRTLASDVWSWGCLLLEVGRYVPTCLDTLRMFKITIGL</sequence>
<dbReference type="InterPro" id="IPR001245">
    <property type="entry name" value="Ser-Thr/Tyr_kinase_cat_dom"/>
</dbReference>
<accession>A0A0C3QES8</accession>
<dbReference type="CDD" id="cd00180">
    <property type="entry name" value="PKc"/>
    <property type="match status" value="1"/>
</dbReference>
<dbReference type="InterPro" id="IPR000719">
    <property type="entry name" value="Prot_kinase_dom"/>
</dbReference>
<dbReference type="SUPFAM" id="SSF56112">
    <property type="entry name" value="Protein kinase-like (PK-like)"/>
    <property type="match status" value="1"/>
</dbReference>
<protein>
    <recommendedName>
        <fullName evidence="3">Protein kinase domain-containing protein</fullName>
    </recommendedName>
</protein>
<dbReference type="SMART" id="SM00220">
    <property type="entry name" value="S_TKc"/>
    <property type="match status" value="1"/>
</dbReference>
<keyword evidence="2" id="KW-0067">ATP-binding</keyword>
<evidence type="ECO:0000313" key="5">
    <source>
        <dbReference type="Proteomes" id="UP000054248"/>
    </source>
</evidence>
<dbReference type="Gene3D" id="1.10.510.10">
    <property type="entry name" value="Transferase(Phosphotransferase) domain 1"/>
    <property type="match status" value="1"/>
</dbReference>
<dbReference type="PANTHER" id="PTHR27001">
    <property type="entry name" value="OS01G0253100 PROTEIN"/>
    <property type="match status" value="1"/>
</dbReference>
<gene>
    <name evidence="4" type="ORF">M407DRAFT_76973</name>
</gene>
<organism evidence="4 5">
    <name type="scientific">Tulasnella calospora MUT 4182</name>
    <dbReference type="NCBI Taxonomy" id="1051891"/>
    <lineage>
        <taxon>Eukaryota</taxon>
        <taxon>Fungi</taxon>
        <taxon>Dikarya</taxon>
        <taxon>Basidiomycota</taxon>
        <taxon>Agaricomycotina</taxon>
        <taxon>Agaricomycetes</taxon>
        <taxon>Cantharellales</taxon>
        <taxon>Tulasnellaceae</taxon>
        <taxon>Tulasnella</taxon>
    </lineage>
</organism>
<dbReference type="GO" id="GO:0004672">
    <property type="term" value="F:protein kinase activity"/>
    <property type="evidence" value="ECO:0007669"/>
    <property type="project" value="InterPro"/>
</dbReference>
<dbReference type="PROSITE" id="PS50011">
    <property type="entry name" value="PROTEIN_KINASE_DOM"/>
    <property type="match status" value="1"/>
</dbReference>
<keyword evidence="5" id="KW-1185">Reference proteome</keyword>
<dbReference type="AlphaFoldDB" id="A0A0C3QES8"/>
<name>A0A0C3QES8_9AGAM</name>
<evidence type="ECO:0000259" key="3">
    <source>
        <dbReference type="PROSITE" id="PS50011"/>
    </source>
</evidence>
<dbReference type="EMBL" id="KN823061">
    <property type="protein sequence ID" value="KIO24446.1"/>
    <property type="molecule type" value="Genomic_DNA"/>
</dbReference>
<dbReference type="GO" id="GO:0005524">
    <property type="term" value="F:ATP binding"/>
    <property type="evidence" value="ECO:0007669"/>
    <property type="project" value="UniProtKB-KW"/>
</dbReference>
<dbReference type="InterPro" id="IPR011009">
    <property type="entry name" value="Kinase-like_dom_sf"/>
</dbReference>
<dbReference type="InterPro" id="IPR008271">
    <property type="entry name" value="Ser/Thr_kinase_AS"/>
</dbReference>
<dbReference type="HOGENOM" id="CLU_000288_7_18_1"/>
<keyword evidence="1" id="KW-0547">Nucleotide-binding</keyword>
<dbReference type="OrthoDB" id="26722at2759"/>
<dbReference type="GO" id="GO:0005886">
    <property type="term" value="C:plasma membrane"/>
    <property type="evidence" value="ECO:0007669"/>
    <property type="project" value="TreeGrafter"/>
</dbReference>
<evidence type="ECO:0000256" key="2">
    <source>
        <dbReference type="ARBA" id="ARBA00022840"/>
    </source>
</evidence>
<reference evidence="5" key="2">
    <citation type="submission" date="2015-01" db="EMBL/GenBank/DDBJ databases">
        <title>Evolutionary Origins and Diversification of the Mycorrhizal Mutualists.</title>
        <authorList>
            <consortium name="DOE Joint Genome Institute"/>
            <consortium name="Mycorrhizal Genomics Consortium"/>
            <person name="Kohler A."/>
            <person name="Kuo A."/>
            <person name="Nagy L.G."/>
            <person name="Floudas D."/>
            <person name="Copeland A."/>
            <person name="Barry K.W."/>
            <person name="Cichocki N."/>
            <person name="Veneault-Fourrey C."/>
            <person name="LaButti K."/>
            <person name="Lindquist E.A."/>
            <person name="Lipzen A."/>
            <person name="Lundell T."/>
            <person name="Morin E."/>
            <person name="Murat C."/>
            <person name="Riley R."/>
            <person name="Ohm R."/>
            <person name="Sun H."/>
            <person name="Tunlid A."/>
            <person name="Henrissat B."/>
            <person name="Grigoriev I.V."/>
            <person name="Hibbett D.S."/>
            <person name="Martin F."/>
        </authorList>
    </citation>
    <scope>NUCLEOTIDE SEQUENCE [LARGE SCALE GENOMIC DNA]</scope>
    <source>
        <strain evidence="5">MUT 4182</strain>
    </source>
</reference>
<dbReference type="PROSITE" id="PS00108">
    <property type="entry name" value="PROTEIN_KINASE_ST"/>
    <property type="match status" value="1"/>
</dbReference>
<evidence type="ECO:0000256" key="1">
    <source>
        <dbReference type="ARBA" id="ARBA00022741"/>
    </source>
</evidence>
<dbReference type="Proteomes" id="UP000054248">
    <property type="component" value="Unassembled WGS sequence"/>
</dbReference>
<feature type="non-terminal residue" evidence="4">
    <location>
        <position position="1"/>
    </location>
</feature>
<feature type="domain" description="Protein kinase" evidence="3">
    <location>
        <begin position="1"/>
        <end position="176"/>
    </location>
</feature>